<evidence type="ECO:0000313" key="3">
    <source>
        <dbReference type="Proteomes" id="UP001153269"/>
    </source>
</evidence>
<dbReference type="EMBL" id="CADEAL010003988">
    <property type="protein sequence ID" value="CAB1448735.1"/>
    <property type="molecule type" value="Genomic_DNA"/>
</dbReference>
<feature type="region of interest" description="Disordered" evidence="1">
    <location>
        <begin position="18"/>
        <end position="55"/>
    </location>
</feature>
<comment type="caution">
    <text evidence="2">The sequence shown here is derived from an EMBL/GenBank/DDBJ whole genome shotgun (WGS) entry which is preliminary data.</text>
</comment>
<evidence type="ECO:0000313" key="2">
    <source>
        <dbReference type="EMBL" id="CAB1448735.1"/>
    </source>
</evidence>
<dbReference type="Proteomes" id="UP001153269">
    <property type="component" value="Unassembled WGS sequence"/>
</dbReference>
<dbReference type="AlphaFoldDB" id="A0A9N7VHV7"/>
<name>A0A9N7VHV7_PLEPL</name>
<keyword evidence="3" id="KW-1185">Reference proteome</keyword>
<gene>
    <name evidence="2" type="ORF">PLEPLA_LOCUS36384</name>
</gene>
<accession>A0A9N7VHV7</accession>
<evidence type="ECO:0000256" key="1">
    <source>
        <dbReference type="SAM" id="MobiDB-lite"/>
    </source>
</evidence>
<organism evidence="2 3">
    <name type="scientific">Pleuronectes platessa</name>
    <name type="common">European plaice</name>
    <dbReference type="NCBI Taxonomy" id="8262"/>
    <lineage>
        <taxon>Eukaryota</taxon>
        <taxon>Metazoa</taxon>
        <taxon>Chordata</taxon>
        <taxon>Craniata</taxon>
        <taxon>Vertebrata</taxon>
        <taxon>Euteleostomi</taxon>
        <taxon>Actinopterygii</taxon>
        <taxon>Neopterygii</taxon>
        <taxon>Teleostei</taxon>
        <taxon>Neoteleostei</taxon>
        <taxon>Acanthomorphata</taxon>
        <taxon>Carangaria</taxon>
        <taxon>Pleuronectiformes</taxon>
        <taxon>Pleuronectoidei</taxon>
        <taxon>Pleuronectidae</taxon>
        <taxon>Pleuronectes</taxon>
    </lineage>
</organism>
<feature type="compositionally biased region" description="Basic and acidic residues" evidence="1">
    <location>
        <begin position="35"/>
        <end position="55"/>
    </location>
</feature>
<sequence>MSFYSVSSIKVLPCSSACQTKPKSANAGRRARLSRPRDKQRGRGKKERDGKRERDLRVRGHKVCFGLWCNEMKPAGSQSDAAMSQPGNNLQVSRYGIMSLQCNLRLYEAICYIALLPLPCLARG</sequence>
<protein>
    <submittedName>
        <fullName evidence="2">Uncharacterized protein</fullName>
    </submittedName>
</protein>
<reference evidence="2" key="1">
    <citation type="submission" date="2020-03" db="EMBL/GenBank/DDBJ databases">
        <authorList>
            <person name="Weist P."/>
        </authorList>
    </citation>
    <scope>NUCLEOTIDE SEQUENCE</scope>
</reference>
<proteinExistence type="predicted"/>